<dbReference type="InterPro" id="IPR041347">
    <property type="entry name" value="MftR_C"/>
</dbReference>
<dbReference type="Pfam" id="PF00440">
    <property type="entry name" value="TetR_N"/>
    <property type="match status" value="1"/>
</dbReference>
<dbReference type="InterPro" id="IPR009057">
    <property type="entry name" value="Homeodomain-like_sf"/>
</dbReference>
<dbReference type="PROSITE" id="PS01081">
    <property type="entry name" value="HTH_TETR_1"/>
    <property type="match status" value="1"/>
</dbReference>
<dbReference type="PANTHER" id="PTHR30055:SF238">
    <property type="entry name" value="MYCOFACTOCIN BIOSYNTHESIS TRANSCRIPTIONAL REGULATOR MFTR-RELATED"/>
    <property type="match status" value="1"/>
</dbReference>
<proteinExistence type="predicted"/>
<keyword evidence="2 4" id="KW-0238">DNA-binding</keyword>
<evidence type="ECO:0000256" key="4">
    <source>
        <dbReference type="PROSITE-ProRule" id="PRU00335"/>
    </source>
</evidence>
<dbReference type="Pfam" id="PF17754">
    <property type="entry name" value="TetR_C_14"/>
    <property type="match status" value="1"/>
</dbReference>
<dbReference type="InterPro" id="IPR050109">
    <property type="entry name" value="HTH-type_TetR-like_transc_reg"/>
</dbReference>
<evidence type="ECO:0000313" key="7">
    <source>
        <dbReference type="Proteomes" id="UP001501266"/>
    </source>
</evidence>
<evidence type="ECO:0000256" key="3">
    <source>
        <dbReference type="ARBA" id="ARBA00023163"/>
    </source>
</evidence>
<sequence length="208" mass="22938">MTDASPTPTERGLRERKKILTRQTIATAAFELAEANGLEDVTISQIADRAFVSPRTVSNYFHSKEAAIVAADDNEPVTMLMGFDERPTDEAPLLSLRTVLAETVRGWSKEQLERLRAKEQLVDRSPSLLPHRMAQYDELEDAIRIAVAQRTGADPETDAFSRMMAGAASAAVKTAIRVWVNTEADPEDLSALVERAFDDLESGLSPEH</sequence>
<reference evidence="7" key="1">
    <citation type="journal article" date="2019" name="Int. J. Syst. Evol. Microbiol.">
        <title>The Global Catalogue of Microorganisms (GCM) 10K type strain sequencing project: providing services to taxonomists for standard genome sequencing and annotation.</title>
        <authorList>
            <consortium name="The Broad Institute Genomics Platform"/>
            <consortium name="The Broad Institute Genome Sequencing Center for Infectious Disease"/>
            <person name="Wu L."/>
            <person name="Ma J."/>
        </authorList>
    </citation>
    <scope>NUCLEOTIDE SEQUENCE [LARGE SCALE GENOMIC DNA]</scope>
    <source>
        <strain evidence="7">JCM 12398</strain>
    </source>
</reference>
<feature type="DNA-binding region" description="H-T-H motif" evidence="4">
    <location>
        <begin position="42"/>
        <end position="61"/>
    </location>
</feature>
<dbReference type="PANTHER" id="PTHR30055">
    <property type="entry name" value="HTH-TYPE TRANSCRIPTIONAL REGULATOR RUTR"/>
    <property type="match status" value="1"/>
</dbReference>
<dbReference type="Proteomes" id="UP001501266">
    <property type="component" value="Unassembled WGS sequence"/>
</dbReference>
<dbReference type="InterPro" id="IPR023772">
    <property type="entry name" value="DNA-bd_HTH_TetR-type_CS"/>
</dbReference>
<dbReference type="EMBL" id="BAAAKK010000006">
    <property type="protein sequence ID" value="GAA1426408.1"/>
    <property type="molecule type" value="Genomic_DNA"/>
</dbReference>
<dbReference type="PROSITE" id="PS50977">
    <property type="entry name" value="HTH_TETR_2"/>
    <property type="match status" value="1"/>
</dbReference>
<keyword evidence="3" id="KW-0804">Transcription</keyword>
<organism evidence="6 7">
    <name type="scientific">Agrococcus citreus</name>
    <dbReference type="NCBI Taxonomy" id="84643"/>
    <lineage>
        <taxon>Bacteria</taxon>
        <taxon>Bacillati</taxon>
        <taxon>Actinomycetota</taxon>
        <taxon>Actinomycetes</taxon>
        <taxon>Micrococcales</taxon>
        <taxon>Microbacteriaceae</taxon>
        <taxon>Agrococcus</taxon>
    </lineage>
</organism>
<gene>
    <name evidence="6" type="ORF">GCM10009640_27460</name>
</gene>
<accession>A0ABP4JRH3</accession>
<evidence type="ECO:0000256" key="1">
    <source>
        <dbReference type="ARBA" id="ARBA00023015"/>
    </source>
</evidence>
<dbReference type="SUPFAM" id="SSF46689">
    <property type="entry name" value="Homeodomain-like"/>
    <property type="match status" value="1"/>
</dbReference>
<protein>
    <submittedName>
        <fullName evidence="6">TetR family transcriptional regulator</fullName>
    </submittedName>
</protein>
<feature type="domain" description="HTH tetR-type" evidence="5">
    <location>
        <begin position="19"/>
        <end position="79"/>
    </location>
</feature>
<dbReference type="RefSeq" id="WP_343921416.1">
    <property type="nucleotide sequence ID" value="NZ_BAAAKK010000006.1"/>
</dbReference>
<keyword evidence="7" id="KW-1185">Reference proteome</keyword>
<name>A0ABP4JRH3_9MICO</name>
<evidence type="ECO:0000256" key="2">
    <source>
        <dbReference type="ARBA" id="ARBA00023125"/>
    </source>
</evidence>
<dbReference type="Gene3D" id="1.10.10.60">
    <property type="entry name" value="Homeodomain-like"/>
    <property type="match status" value="1"/>
</dbReference>
<evidence type="ECO:0000313" key="6">
    <source>
        <dbReference type="EMBL" id="GAA1426408.1"/>
    </source>
</evidence>
<keyword evidence="1" id="KW-0805">Transcription regulation</keyword>
<evidence type="ECO:0000259" key="5">
    <source>
        <dbReference type="PROSITE" id="PS50977"/>
    </source>
</evidence>
<dbReference type="Gene3D" id="1.10.357.10">
    <property type="entry name" value="Tetracycline Repressor, domain 2"/>
    <property type="match status" value="1"/>
</dbReference>
<comment type="caution">
    <text evidence="6">The sequence shown here is derived from an EMBL/GenBank/DDBJ whole genome shotgun (WGS) entry which is preliminary data.</text>
</comment>
<dbReference type="InterPro" id="IPR001647">
    <property type="entry name" value="HTH_TetR"/>
</dbReference>